<evidence type="ECO:0000256" key="1">
    <source>
        <dbReference type="SAM" id="MobiDB-lite"/>
    </source>
</evidence>
<feature type="region of interest" description="Disordered" evidence="1">
    <location>
        <begin position="87"/>
        <end position="119"/>
    </location>
</feature>
<name>A0A7V7PMI3_9HYPH</name>
<organism evidence="2 3">
    <name type="scientific">Plantimonas leprariae</name>
    <dbReference type="NCBI Taxonomy" id="2615207"/>
    <lineage>
        <taxon>Bacteria</taxon>
        <taxon>Pseudomonadati</taxon>
        <taxon>Pseudomonadota</taxon>
        <taxon>Alphaproteobacteria</taxon>
        <taxon>Hyphomicrobiales</taxon>
        <taxon>Aurantimonadaceae</taxon>
        <taxon>Plantimonas</taxon>
    </lineage>
</organism>
<comment type="caution">
    <text evidence="2">The sequence shown here is derived from an EMBL/GenBank/DDBJ whole genome shotgun (WGS) entry which is preliminary data.</text>
</comment>
<protein>
    <submittedName>
        <fullName evidence="2">SHOCT domain-containing protein</fullName>
    </submittedName>
</protein>
<dbReference type="AlphaFoldDB" id="A0A7V7PMI3"/>
<sequence length="183" mass="19454">MPDPQFSAEEMEKVRHIAERHGFGEDAGRVMALAIAAGGGSMAQFNHPELGGMGQWTRGGMLMIGAMFDDALKARVRALADALADATTTGDLPDRPAGESSATRGDWWPSELGRPASSGAQDGCRYAVFPNLRRLAVERDGRTSVYDTGDHRIGGASQQQGSGSDLSFTGQYGTVRLEDLPIV</sequence>
<proteinExistence type="predicted"/>
<reference evidence="2 3" key="1">
    <citation type="submission" date="2019-09" db="EMBL/GenBank/DDBJ databases">
        <title>YIM 132180 draft genome.</title>
        <authorList>
            <person name="Zhang K."/>
        </authorList>
    </citation>
    <scope>NUCLEOTIDE SEQUENCE [LARGE SCALE GENOMIC DNA]</scope>
    <source>
        <strain evidence="2 3">YIM 132180</strain>
    </source>
</reference>
<dbReference type="Proteomes" id="UP000432089">
    <property type="component" value="Unassembled WGS sequence"/>
</dbReference>
<dbReference type="EMBL" id="VZDO01000014">
    <property type="protein sequence ID" value="KAB0678061.1"/>
    <property type="molecule type" value="Genomic_DNA"/>
</dbReference>
<feature type="region of interest" description="Disordered" evidence="1">
    <location>
        <begin position="146"/>
        <end position="169"/>
    </location>
</feature>
<evidence type="ECO:0000313" key="3">
    <source>
        <dbReference type="Proteomes" id="UP000432089"/>
    </source>
</evidence>
<evidence type="ECO:0000313" key="2">
    <source>
        <dbReference type="EMBL" id="KAB0678061.1"/>
    </source>
</evidence>
<keyword evidence="3" id="KW-1185">Reference proteome</keyword>
<gene>
    <name evidence="2" type="ORF">F6X38_16680</name>
</gene>
<feature type="compositionally biased region" description="Low complexity" evidence="1">
    <location>
        <begin position="154"/>
        <end position="164"/>
    </location>
</feature>
<accession>A0A7V7PMI3</accession>